<sequence>MDKSVQPNFNLAPDKEDAVTPAPPTITNQVQLPSRTNFISIDEGIKQWEDQEKLDAQLAREQNLALSQGKPVPGVKAVKKGDDADLVAARAAEAVAKEEMGEKSNWIGKLTEYRAAHPKENGLVFEETSITNSSVGTRFRCAVRISESLQVFGGSNTISFTTKKDAKKWAAKKAVDWLIGNGFMPKDGGVRFPTGKNKQPSTPTSSIAPPPSAAAQVPDLCHKLGIILPSYKLEKAGNSENIYDGHAIFEGVPWIDGPVGEFEGIIGRKQAKEACAEKILSFLRDVQRQRNPSADSSLPVSPLRKSSISSPLPRPASLPPKPPTPTTATSPTAKAPAATRVPTLCNELGFRMPTYAIEKSPQTEDLPLYDGYAHFDGDPRLPGKIGEVRGVYGKKNTKERCAEVVLEHLLRIERQRRVVSDRIWEGDEALGKRKRSEQLLQDAEKAPKIRQ</sequence>
<feature type="compositionally biased region" description="Basic and acidic residues" evidence="2">
    <location>
        <begin position="442"/>
        <end position="451"/>
    </location>
</feature>
<evidence type="ECO:0000256" key="2">
    <source>
        <dbReference type="SAM" id="MobiDB-lite"/>
    </source>
</evidence>
<feature type="region of interest" description="Disordered" evidence="2">
    <location>
        <begin position="432"/>
        <end position="451"/>
    </location>
</feature>
<name>A0ABR4PRS1_9HELO</name>
<proteinExistence type="predicted"/>
<keyword evidence="1" id="KW-0694">RNA-binding</keyword>
<evidence type="ECO:0000313" key="4">
    <source>
        <dbReference type="EMBL" id="KAL3425981.1"/>
    </source>
</evidence>
<dbReference type="SUPFAM" id="SSF54768">
    <property type="entry name" value="dsRNA-binding domain-like"/>
    <property type="match status" value="1"/>
</dbReference>
<keyword evidence="5" id="KW-1185">Reference proteome</keyword>
<feature type="region of interest" description="Disordered" evidence="2">
    <location>
        <begin position="288"/>
        <end position="340"/>
    </location>
</feature>
<reference evidence="4 5" key="1">
    <citation type="submission" date="2024-06" db="EMBL/GenBank/DDBJ databases">
        <title>Complete genome of Phlyctema vagabunda strain 19-DSS-EL-015.</title>
        <authorList>
            <person name="Fiorenzani C."/>
        </authorList>
    </citation>
    <scope>NUCLEOTIDE SEQUENCE [LARGE SCALE GENOMIC DNA]</scope>
    <source>
        <strain evidence="4 5">19-DSS-EL-015</strain>
    </source>
</reference>
<organism evidence="4 5">
    <name type="scientific">Phlyctema vagabunda</name>
    <dbReference type="NCBI Taxonomy" id="108571"/>
    <lineage>
        <taxon>Eukaryota</taxon>
        <taxon>Fungi</taxon>
        <taxon>Dikarya</taxon>
        <taxon>Ascomycota</taxon>
        <taxon>Pezizomycotina</taxon>
        <taxon>Leotiomycetes</taxon>
        <taxon>Helotiales</taxon>
        <taxon>Dermateaceae</taxon>
        <taxon>Phlyctema</taxon>
    </lineage>
</organism>
<dbReference type="Proteomes" id="UP001629113">
    <property type="component" value="Unassembled WGS sequence"/>
</dbReference>
<feature type="compositionally biased region" description="Low complexity" evidence="2">
    <location>
        <begin position="326"/>
        <end position="340"/>
    </location>
</feature>
<dbReference type="InterPro" id="IPR014720">
    <property type="entry name" value="dsRBD_dom"/>
</dbReference>
<comment type="caution">
    <text evidence="4">The sequence shown here is derived from an EMBL/GenBank/DDBJ whole genome shotgun (WGS) entry which is preliminary data.</text>
</comment>
<dbReference type="Gene3D" id="3.30.160.20">
    <property type="match status" value="1"/>
</dbReference>
<evidence type="ECO:0000256" key="1">
    <source>
        <dbReference type="PROSITE-ProRule" id="PRU00266"/>
    </source>
</evidence>
<accession>A0ABR4PRS1</accession>
<evidence type="ECO:0000313" key="5">
    <source>
        <dbReference type="Proteomes" id="UP001629113"/>
    </source>
</evidence>
<evidence type="ECO:0000259" key="3">
    <source>
        <dbReference type="PROSITE" id="PS50137"/>
    </source>
</evidence>
<feature type="region of interest" description="Disordered" evidence="2">
    <location>
        <begin position="1"/>
        <end position="29"/>
    </location>
</feature>
<dbReference type="SMART" id="SM00358">
    <property type="entry name" value="DSRM"/>
    <property type="match status" value="2"/>
</dbReference>
<feature type="region of interest" description="Disordered" evidence="2">
    <location>
        <begin position="193"/>
        <end position="213"/>
    </location>
</feature>
<gene>
    <name evidence="4" type="ORF">PVAG01_02772</name>
</gene>
<feature type="domain" description="DRBM" evidence="3">
    <location>
        <begin position="105"/>
        <end position="180"/>
    </location>
</feature>
<feature type="compositionally biased region" description="Polar residues" evidence="2">
    <location>
        <begin position="289"/>
        <end position="299"/>
    </location>
</feature>
<dbReference type="EMBL" id="JBFCZG010000002">
    <property type="protein sequence ID" value="KAL3425981.1"/>
    <property type="molecule type" value="Genomic_DNA"/>
</dbReference>
<protein>
    <recommendedName>
        <fullName evidence="3">DRBM domain-containing protein</fullName>
    </recommendedName>
</protein>
<dbReference type="PROSITE" id="PS50137">
    <property type="entry name" value="DS_RBD"/>
    <property type="match status" value="1"/>
</dbReference>
<feature type="compositionally biased region" description="Pro residues" evidence="2">
    <location>
        <begin position="312"/>
        <end position="325"/>
    </location>
</feature>